<dbReference type="PRINTS" id="PR00245">
    <property type="entry name" value="OLFACTORYR"/>
</dbReference>
<feature type="transmembrane region" description="Helical" evidence="14">
    <location>
        <begin position="27"/>
        <end position="51"/>
    </location>
</feature>
<evidence type="ECO:0000256" key="11">
    <source>
        <dbReference type="ARBA" id="ARBA00023180"/>
    </source>
</evidence>
<dbReference type="PANTHER" id="PTHR24242">
    <property type="entry name" value="G-PROTEIN COUPLED RECEPTOR"/>
    <property type="match status" value="1"/>
</dbReference>
<keyword evidence="2 14" id="KW-1003">Cell membrane</keyword>
<keyword evidence="11" id="KW-0325">Glycoprotein</keyword>
<evidence type="ECO:0000256" key="12">
    <source>
        <dbReference type="ARBA" id="ARBA00023224"/>
    </source>
</evidence>
<evidence type="ECO:0000256" key="14">
    <source>
        <dbReference type="RuleBase" id="RU363047"/>
    </source>
</evidence>
<evidence type="ECO:0000256" key="6">
    <source>
        <dbReference type="ARBA" id="ARBA00022989"/>
    </source>
</evidence>
<accession>A0ABS2YYG8</accession>
<dbReference type="PANTHER" id="PTHR24242:SF359">
    <property type="entry name" value="ODORANT RECEPTOR-RELATED"/>
    <property type="match status" value="1"/>
</dbReference>
<keyword evidence="8 14" id="KW-0472">Membrane</keyword>
<keyword evidence="5 14" id="KW-0552">Olfaction</keyword>
<dbReference type="PROSITE" id="PS00237">
    <property type="entry name" value="G_PROTEIN_RECEP_F1_1"/>
    <property type="match status" value="1"/>
</dbReference>
<protein>
    <recommendedName>
        <fullName evidence="14">Olfactory receptor</fullName>
    </recommendedName>
</protein>
<evidence type="ECO:0000256" key="4">
    <source>
        <dbReference type="ARBA" id="ARBA00022692"/>
    </source>
</evidence>
<comment type="subcellular location">
    <subcellularLocation>
        <location evidence="1 14">Cell membrane</location>
        <topology evidence="1 14">Multi-pass membrane protein</topology>
    </subcellularLocation>
</comment>
<evidence type="ECO:0000313" key="17">
    <source>
        <dbReference type="Proteomes" id="UP001166052"/>
    </source>
</evidence>
<keyword evidence="6 14" id="KW-1133">Transmembrane helix</keyword>
<comment type="caution">
    <text evidence="16">The sequence shown here is derived from an EMBL/GenBank/DDBJ whole genome shotgun (WGS) entry which is preliminary data.</text>
</comment>
<dbReference type="Proteomes" id="UP001166052">
    <property type="component" value="Unassembled WGS sequence"/>
</dbReference>
<evidence type="ECO:0000259" key="15">
    <source>
        <dbReference type="PROSITE" id="PS50262"/>
    </source>
</evidence>
<feature type="transmembrane region" description="Helical" evidence="14">
    <location>
        <begin position="141"/>
        <end position="163"/>
    </location>
</feature>
<keyword evidence="4 13" id="KW-0812">Transmembrane</keyword>
<feature type="non-terminal residue" evidence="16">
    <location>
        <position position="1"/>
    </location>
</feature>
<dbReference type="PROSITE" id="PS50262">
    <property type="entry name" value="G_PROTEIN_RECEP_F1_2"/>
    <property type="match status" value="1"/>
</dbReference>
<dbReference type="Pfam" id="PF13853">
    <property type="entry name" value="7tm_4"/>
    <property type="match status" value="1"/>
</dbReference>
<proteinExistence type="inferred from homology"/>
<dbReference type="InterPro" id="IPR050939">
    <property type="entry name" value="Olfactory_GPCR1"/>
</dbReference>
<reference evidence="16" key="1">
    <citation type="journal article" date="2021" name="Cell">
        <title>Tracing the genetic footprints of vertebrate landing in non-teleost ray-finned fishes.</title>
        <authorList>
            <person name="Bi X."/>
            <person name="Wang K."/>
            <person name="Yang L."/>
            <person name="Pan H."/>
            <person name="Jiang H."/>
            <person name="Wei Q."/>
            <person name="Fang M."/>
            <person name="Yu H."/>
            <person name="Zhu C."/>
            <person name="Cai Y."/>
            <person name="He Y."/>
            <person name="Gan X."/>
            <person name="Zeng H."/>
            <person name="Yu D."/>
            <person name="Zhu Y."/>
            <person name="Jiang H."/>
            <person name="Qiu Q."/>
            <person name="Yang H."/>
            <person name="Zhang Y.E."/>
            <person name="Wang W."/>
            <person name="Zhu M."/>
            <person name="He S."/>
            <person name="Zhang G."/>
        </authorList>
    </citation>
    <scope>NUCLEOTIDE SEQUENCE</scope>
    <source>
        <strain evidence="16">Bchr_001</strain>
    </source>
</reference>
<dbReference type="Gene3D" id="1.20.1070.10">
    <property type="entry name" value="Rhodopsin 7-helix transmembrane proteins"/>
    <property type="match status" value="1"/>
</dbReference>
<evidence type="ECO:0000256" key="8">
    <source>
        <dbReference type="ARBA" id="ARBA00023136"/>
    </source>
</evidence>
<comment type="similarity">
    <text evidence="13">Belongs to the G-protein coupled receptor 1 family.</text>
</comment>
<evidence type="ECO:0000313" key="16">
    <source>
        <dbReference type="EMBL" id="MBN3291513.1"/>
    </source>
</evidence>
<evidence type="ECO:0000256" key="5">
    <source>
        <dbReference type="ARBA" id="ARBA00022725"/>
    </source>
</evidence>
<evidence type="ECO:0000256" key="7">
    <source>
        <dbReference type="ARBA" id="ARBA00023040"/>
    </source>
</evidence>
<feature type="transmembrane region" description="Helical" evidence="14">
    <location>
        <begin position="60"/>
        <end position="79"/>
    </location>
</feature>
<keyword evidence="12 13" id="KW-0807">Transducer</keyword>
<evidence type="ECO:0000256" key="3">
    <source>
        <dbReference type="ARBA" id="ARBA00022606"/>
    </source>
</evidence>
<name>A0ABS2YYG8_POLSE</name>
<keyword evidence="3 14" id="KW-0716">Sensory transduction</keyword>
<evidence type="ECO:0000256" key="1">
    <source>
        <dbReference type="ARBA" id="ARBA00004651"/>
    </source>
</evidence>
<keyword evidence="17" id="KW-1185">Reference proteome</keyword>
<keyword evidence="10 13" id="KW-0675">Receptor</keyword>
<feature type="transmembrane region" description="Helical" evidence="14">
    <location>
        <begin position="91"/>
        <end position="121"/>
    </location>
</feature>
<keyword evidence="9" id="KW-1015">Disulfide bond</keyword>
<evidence type="ECO:0000256" key="13">
    <source>
        <dbReference type="RuleBase" id="RU000688"/>
    </source>
</evidence>
<evidence type="ECO:0000256" key="2">
    <source>
        <dbReference type="ARBA" id="ARBA00022475"/>
    </source>
</evidence>
<sequence>MNQSNQMVQEFIMVGFPGIQDRASKNVLLGVLLVVYLCIALGNLLIMVAFLTDPTMHTPMYILIFSLAFLDVMSSTVTLPKLLAVLGSDSGVISITACFIQMFLYGILKASEVFLLGLMAYDRYLAICKPLHYFTITNNILVWKLITCCWAFAFIIVGTPMTLTIRLPFCGPNKLVHFFCEHSAVMKLSCGYDIIAVYAGSTVSLGVMATPLFYILYSYVRILKSVFTIETSPRRLKALSTCSSHLLVIFLFYLVGAGVVITSSVPGSSADVRLMAALLHNVTPPLVNPIIYCLNTKEMKARFVKLIKTKSLFSYRH</sequence>
<feature type="domain" description="G-protein coupled receptors family 1 profile" evidence="15">
    <location>
        <begin position="42"/>
        <end position="292"/>
    </location>
</feature>
<feature type="transmembrane region" description="Helical" evidence="14">
    <location>
        <begin position="238"/>
        <end position="262"/>
    </location>
</feature>
<evidence type="ECO:0000256" key="10">
    <source>
        <dbReference type="ARBA" id="ARBA00023170"/>
    </source>
</evidence>
<dbReference type="PRINTS" id="PR00237">
    <property type="entry name" value="GPCRRHODOPSN"/>
</dbReference>
<evidence type="ECO:0000256" key="9">
    <source>
        <dbReference type="ARBA" id="ARBA00023157"/>
    </source>
</evidence>
<dbReference type="SUPFAM" id="SSF81321">
    <property type="entry name" value="Family A G protein-coupled receptor-like"/>
    <property type="match status" value="1"/>
</dbReference>
<feature type="transmembrane region" description="Helical" evidence="14">
    <location>
        <begin position="195"/>
        <end position="217"/>
    </location>
</feature>
<dbReference type="InterPro" id="IPR017452">
    <property type="entry name" value="GPCR_Rhodpsn_7TM"/>
</dbReference>
<gene>
    <name evidence="16" type="primary">Or5v1_1</name>
    <name evidence="16" type="ORF">GTO92_0011580</name>
</gene>
<dbReference type="InterPro" id="IPR000725">
    <property type="entry name" value="Olfact_rcpt"/>
</dbReference>
<feature type="transmembrane region" description="Helical" evidence="14">
    <location>
        <begin position="274"/>
        <end position="295"/>
    </location>
</feature>
<dbReference type="EMBL" id="JAAWVN010012997">
    <property type="protein sequence ID" value="MBN3291513.1"/>
    <property type="molecule type" value="Genomic_DNA"/>
</dbReference>
<keyword evidence="7 13" id="KW-0297">G-protein coupled receptor</keyword>
<organism evidence="16 17">
    <name type="scientific">Polypterus senegalus</name>
    <name type="common">Senegal bichir</name>
    <dbReference type="NCBI Taxonomy" id="55291"/>
    <lineage>
        <taxon>Eukaryota</taxon>
        <taxon>Metazoa</taxon>
        <taxon>Chordata</taxon>
        <taxon>Craniata</taxon>
        <taxon>Vertebrata</taxon>
        <taxon>Euteleostomi</taxon>
        <taxon>Actinopterygii</taxon>
        <taxon>Polypteriformes</taxon>
        <taxon>Polypteridae</taxon>
        <taxon>Polypterus</taxon>
    </lineage>
</organism>
<feature type="non-terminal residue" evidence="16">
    <location>
        <position position="317"/>
    </location>
</feature>
<dbReference type="InterPro" id="IPR000276">
    <property type="entry name" value="GPCR_Rhodpsn"/>
</dbReference>